<accession>A0A328ARR1</accession>
<keyword evidence="1 2" id="KW-0732">Signal</keyword>
<protein>
    <submittedName>
        <fullName evidence="4">Autotransporter</fullName>
    </submittedName>
</protein>
<dbReference type="EMBL" id="QFYQ01000001">
    <property type="protein sequence ID" value="RAK55628.1"/>
    <property type="molecule type" value="Genomic_DNA"/>
</dbReference>
<gene>
    <name evidence="4" type="ORF">DJ017_14485</name>
</gene>
<feature type="signal peptide" evidence="2">
    <location>
        <begin position="1"/>
        <end position="21"/>
    </location>
</feature>
<feature type="domain" description="Outer membrane protein beta-barrel" evidence="3">
    <location>
        <begin position="12"/>
        <end position="196"/>
    </location>
</feature>
<keyword evidence="5" id="KW-1185">Reference proteome</keyword>
<evidence type="ECO:0000313" key="4">
    <source>
        <dbReference type="EMBL" id="RAK55628.1"/>
    </source>
</evidence>
<name>A0A328ARR1_9CAUL</name>
<dbReference type="SUPFAM" id="SSF56925">
    <property type="entry name" value="OMPA-like"/>
    <property type="match status" value="1"/>
</dbReference>
<dbReference type="AlphaFoldDB" id="A0A328ARR1"/>
<organism evidence="4 5">
    <name type="scientific">Phenylobacterium soli</name>
    <dbReference type="NCBI Taxonomy" id="2170551"/>
    <lineage>
        <taxon>Bacteria</taxon>
        <taxon>Pseudomonadati</taxon>
        <taxon>Pseudomonadota</taxon>
        <taxon>Alphaproteobacteria</taxon>
        <taxon>Caulobacterales</taxon>
        <taxon>Caulobacteraceae</taxon>
        <taxon>Phenylobacterium</taxon>
    </lineage>
</organism>
<dbReference type="InterPro" id="IPR027385">
    <property type="entry name" value="Beta-barrel_OMP"/>
</dbReference>
<comment type="caution">
    <text evidence="4">The sequence shown here is derived from an EMBL/GenBank/DDBJ whole genome shotgun (WGS) entry which is preliminary data.</text>
</comment>
<evidence type="ECO:0000256" key="2">
    <source>
        <dbReference type="SAM" id="SignalP"/>
    </source>
</evidence>
<dbReference type="Pfam" id="PF13505">
    <property type="entry name" value="OMP_b-brl"/>
    <property type="match status" value="1"/>
</dbReference>
<reference evidence="5" key="1">
    <citation type="submission" date="2018-05" db="EMBL/GenBank/DDBJ databases">
        <authorList>
            <person name="Li X."/>
        </authorList>
    </citation>
    <scope>NUCLEOTIDE SEQUENCE [LARGE SCALE GENOMIC DNA]</scope>
    <source>
        <strain evidence="5">LX32</strain>
    </source>
</reference>
<proteinExistence type="predicted"/>
<evidence type="ECO:0000259" key="3">
    <source>
        <dbReference type="Pfam" id="PF13505"/>
    </source>
</evidence>
<dbReference type="RefSeq" id="WP_111529376.1">
    <property type="nucleotide sequence ID" value="NZ_JBHRSG010000003.1"/>
</dbReference>
<evidence type="ECO:0000313" key="5">
    <source>
        <dbReference type="Proteomes" id="UP000249254"/>
    </source>
</evidence>
<dbReference type="OrthoDB" id="7173051at2"/>
<dbReference type="InterPro" id="IPR011250">
    <property type="entry name" value="OMP/PagP_B-barrel"/>
</dbReference>
<dbReference type="Proteomes" id="UP000249254">
    <property type="component" value="Unassembled WGS sequence"/>
</dbReference>
<evidence type="ECO:0000256" key="1">
    <source>
        <dbReference type="ARBA" id="ARBA00022729"/>
    </source>
</evidence>
<feature type="chain" id="PRO_5016352237" evidence="2">
    <location>
        <begin position="22"/>
        <end position="196"/>
    </location>
</feature>
<sequence>MKALMAAASAAILASALPAIASAQDASTTRPVGAYGNIGYANAHDSGVNLGTIQGRLGYRFNDYLGVEGELAGGVKSDDVSTTVGTATVTGKAKIQHQEAIYGVGFLPVGTNWDLIGRVGYGHTKAKVSDITVTGPGGTASNLSGSGDGDSWNFGVGAQYHWDGQNGIRADYTREEFQGSGSGHGDVWSVAYSRRF</sequence>
<dbReference type="Gene3D" id="2.40.160.20">
    <property type="match status" value="1"/>
</dbReference>